<keyword evidence="2" id="KW-1185">Reference proteome</keyword>
<dbReference type="OrthoDB" id="445826at2759"/>
<reference evidence="1" key="1">
    <citation type="submission" date="2020-04" db="EMBL/GenBank/DDBJ databases">
        <authorList>
            <person name="Alioto T."/>
            <person name="Alioto T."/>
            <person name="Gomez Garrido J."/>
        </authorList>
    </citation>
    <scope>NUCLEOTIDE SEQUENCE</scope>
    <source>
        <strain evidence="1">A484AB</strain>
    </source>
</reference>
<evidence type="ECO:0000313" key="1">
    <source>
        <dbReference type="EMBL" id="CAB3993736.1"/>
    </source>
</evidence>
<dbReference type="Proteomes" id="UP001152795">
    <property type="component" value="Unassembled WGS sequence"/>
</dbReference>
<proteinExistence type="predicted"/>
<dbReference type="EMBL" id="CACRXK020002321">
    <property type="protein sequence ID" value="CAB3993736.1"/>
    <property type="molecule type" value="Genomic_DNA"/>
</dbReference>
<sequence length="223" mass="25836">MSCIHPNQYGFIPGSCTTLALISLIHRWTETVDARDGIVRALLTDYRKAFDLIDHNVLCQKLQQIEYASSLQDVTHCIVNWSTYNQFELSPTKCKEIVINFQRNEPVFPPIKINEINVERIEKAMILGLLITQDMKWNAHVDKITTKAAKRLYLMKQLKRLGLSDNDLKCFYIASIRSILKYACQVFHYGLPEYLSDQIYSGIRRELCASYAQTCRIQKPLKN</sequence>
<dbReference type="AlphaFoldDB" id="A0A7D9DVI8"/>
<evidence type="ECO:0000313" key="2">
    <source>
        <dbReference type="Proteomes" id="UP001152795"/>
    </source>
</evidence>
<organism evidence="1 2">
    <name type="scientific">Paramuricea clavata</name>
    <name type="common">Red gorgonian</name>
    <name type="synonym">Violescent sea-whip</name>
    <dbReference type="NCBI Taxonomy" id="317549"/>
    <lineage>
        <taxon>Eukaryota</taxon>
        <taxon>Metazoa</taxon>
        <taxon>Cnidaria</taxon>
        <taxon>Anthozoa</taxon>
        <taxon>Octocorallia</taxon>
        <taxon>Malacalcyonacea</taxon>
        <taxon>Plexauridae</taxon>
        <taxon>Paramuricea</taxon>
    </lineage>
</organism>
<dbReference type="PANTHER" id="PTHR33332">
    <property type="entry name" value="REVERSE TRANSCRIPTASE DOMAIN-CONTAINING PROTEIN"/>
    <property type="match status" value="1"/>
</dbReference>
<protein>
    <submittedName>
        <fullName evidence="1">Uncharacterized protein</fullName>
    </submittedName>
</protein>
<comment type="caution">
    <text evidence="1">The sequence shown here is derived from an EMBL/GenBank/DDBJ whole genome shotgun (WGS) entry which is preliminary data.</text>
</comment>
<name>A0A7D9DVI8_PARCT</name>
<accession>A0A7D9DVI8</accession>
<gene>
    <name evidence="1" type="ORF">PACLA_8A005993</name>
</gene>